<dbReference type="GO" id="GO:0005549">
    <property type="term" value="F:odorant binding"/>
    <property type="evidence" value="ECO:0007669"/>
    <property type="project" value="InterPro"/>
</dbReference>
<reference evidence="10" key="2">
    <citation type="journal article" date="2020" name="BMC">
        <title>Leishmania infection induces a limited differential gene expression in the sand fly midgut.</title>
        <authorList>
            <person name="Coutinho-Abreu I.V."/>
            <person name="Serafim T.D."/>
            <person name="Meneses C."/>
            <person name="Kamhawi S."/>
            <person name="Oliveira F."/>
            <person name="Valenzuela J.G."/>
        </authorList>
    </citation>
    <scope>NUCLEOTIDE SEQUENCE</scope>
    <source>
        <strain evidence="10">Jacobina</strain>
        <tissue evidence="10">Midgut</tissue>
    </source>
</reference>
<dbReference type="Proteomes" id="UP000092461">
    <property type="component" value="Unassembled WGS sequence"/>
</dbReference>
<evidence type="ECO:0000256" key="1">
    <source>
        <dbReference type="ARBA" id="ARBA00004141"/>
    </source>
</evidence>
<comment type="similarity">
    <text evidence="9">Belongs to the insect chemoreceptor superfamily. Heteromeric odorant receptor channel (TC 1.A.69) family.</text>
</comment>
<evidence type="ECO:0000313" key="10">
    <source>
        <dbReference type="EMBL" id="MBC1175008.1"/>
    </source>
</evidence>
<dbReference type="GO" id="GO:0007165">
    <property type="term" value="P:signal transduction"/>
    <property type="evidence" value="ECO:0007669"/>
    <property type="project" value="UniProtKB-KW"/>
</dbReference>
<protein>
    <recommendedName>
        <fullName evidence="9">Odorant receptor</fullName>
    </recommendedName>
</protein>
<feature type="transmembrane region" description="Helical" evidence="9">
    <location>
        <begin position="279"/>
        <end position="298"/>
    </location>
</feature>
<name>A0A1B0GLR5_LUTLO</name>
<evidence type="ECO:0000313" key="12">
    <source>
        <dbReference type="Proteomes" id="UP000092461"/>
    </source>
</evidence>
<dbReference type="Pfam" id="PF02949">
    <property type="entry name" value="7tm_6"/>
    <property type="match status" value="1"/>
</dbReference>
<keyword evidence="6 9" id="KW-0472">Membrane</keyword>
<sequence length="386" mass="44810">MRNIRETGLRKNLITLWLFLSLLCGITTTIDLFLYIVLKPRNAISIWEILTQLFIGMYFISAMLKTVVVVFHKDKIEKLLKWFDDNWPDGRDESENEDIVEGYMRNNTWWMSHYVYISFASYITVNLSPVLTMAIRYLSTGNLKFLVPFNTWLQYSHPGSFEYPFVYTYLIYGSHVASASSICFDTMFCIIICHICMHFKVLQEKVITSVVPEANSSPEICEKILKECIVKQQKLIELTNVLGSLFNEVIFFNFTASSFNMCVDGFLFVMQPGLGKIRFVMMFLTLMSQIFILCWYGQELINNSLSISDAAYNCLWYESTQKFRKMILHIIHNSQKPQKIIAVKFWEVSLKSFSKLIQASWSYFALLNTVFGDWSFLAPAEGGLLT</sequence>
<reference evidence="11" key="3">
    <citation type="submission" date="2020-05" db="UniProtKB">
        <authorList>
            <consortium name="EnsemblMetazoa"/>
        </authorList>
    </citation>
    <scope>IDENTIFICATION</scope>
    <source>
        <strain evidence="11">Jacobina</strain>
    </source>
</reference>
<evidence type="ECO:0000313" key="11">
    <source>
        <dbReference type="EnsemblMetazoa" id="LLOJ010514-PA"/>
    </source>
</evidence>
<evidence type="ECO:0000256" key="8">
    <source>
        <dbReference type="ARBA" id="ARBA00023224"/>
    </source>
</evidence>
<keyword evidence="3 9" id="KW-0812">Transmembrane</keyword>
<proteinExistence type="inferred from homology"/>
<dbReference type="VEuPathDB" id="VectorBase:LLOJ010514"/>
<feature type="transmembrane region" description="Helical" evidence="9">
    <location>
        <begin position="114"/>
        <end position="138"/>
    </location>
</feature>
<feature type="transmembrane region" description="Helical" evidence="9">
    <location>
        <begin position="49"/>
        <end position="71"/>
    </location>
</feature>
<dbReference type="EMBL" id="GITU01006305">
    <property type="protein sequence ID" value="MBC1175008.1"/>
    <property type="molecule type" value="Transcribed_RNA"/>
</dbReference>
<evidence type="ECO:0000256" key="5">
    <source>
        <dbReference type="ARBA" id="ARBA00022989"/>
    </source>
</evidence>
<evidence type="ECO:0000256" key="9">
    <source>
        <dbReference type="RuleBase" id="RU351113"/>
    </source>
</evidence>
<keyword evidence="5 9" id="KW-1133">Transmembrane helix</keyword>
<keyword evidence="4 9" id="KW-0552">Olfaction</keyword>
<dbReference type="AlphaFoldDB" id="A0A1B0GLR5"/>
<keyword evidence="2 9" id="KW-0716">Sensory transduction</keyword>
<accession>A0A1B0GLR5</accession>
<dbReference type="GO" id="GO:0005886">
    <property type="term" value="C:plasma membrane"/>
    <property type="evidence" value="ECO:0007669"/>
    <property type="project" value="UniProtKB-SubCell"/>
</dbReference>
<keyword evidence="7 9" id="KW-0675">Receptor</keyword>
<keyword evidence="8 9" id="KW-0807">Transducer</keyword>
<dbReference type="EnsemblMetazoa" id="LLOJ010514-RA">
    <property type="protein sequence ID" value="LLOJ010514-PA"/>
    <property type="gene ID" value="LLOJ010514"/>
</dbReference>
<evidence type="ECO:0000256" key="2">
    <source>
        <dbReference type="ARBA" id="ARBA00022606"/>
    </source>
</evidence>
<organism evidence="11 12">
    <name type="scientific">Lutzomyia longipalpis</name>
    <name type="common">Sand fly</name>
    <dbReference type="NCBI Taxonomy" id="7200"/>
    <lineage>
        <taxon>Eukaryota</taxon>
        <taxon>Metazoa</taxon>
        <taxon>Ecdysozoa</taxon>
        <taxon>Arthropoda</taxon>
        <taxon>Hexapoda</taxon>
        <taxon>Insecta</taxon>
        <taxon>Pterygota</taxon>
        <taxon>Neoptera</taxon>
        <taxon>Endopterygota</taxon>
        <taxon>Diptera</taxon>
        <taxon>Nematocera</taxon>
        <taxon>Psychodoidea</taxon>
        <taxon>Psychodidae</taxon>
        <taxon>Lutzomyia</taxon>
        <taxon>Lutzomyia</taxon>
    </lineage>
</organism>
<comment type="subcellular location">
    <subcellularLocation>
        <location evidence="9">Cell membrane</location>
        <topology evidence="9">Multi-pass membrane protein</topology>
    </subcellularLocation>
    <subcellularLocation>
        <location evidence="1">Membrane</location>
        <topology evidence="1">Multi-pass membrane protein</topology>
    </subcellularLocation>
</comment>
<dbReference type="EMBL" id="AJWK01030597">
    <property type="status" value="NOT_ANNOTATED_CDS"/>
    <property type="molecule type" value="Genomic_DNA"/>
</dbReference>
<feature type="transmembrane region" description="Helical" evidence="9">
    <location>
        <begin position="12"/>
        <end position="37"/>
    </location>
</feature>
<evidence type="ECO:0000256" key="6">
    <source>
        <dbReference type="ARBA" id="ARBA00023136"/>
    </source>
</evidence>
<comment type="caution">
    <text evidence="9">Lacks conserved residue(s) required for the propagation of feature annotation.</text>
</comment>
<dbReference type="InterPro" id="IPR004117">
    <property type="entry name" value="7tm6_olfct_rcpt"/>
</dbReference>
<reference evidence="12" key="1">
    <citation type="submission" date="2012-05" db="EMBL/GenBank/DDBJ databases">
        <title>Whole Genome Assembly of Lutzomyia longipalpis.</title>
        <authorList>
            <person name="Richards S."/>
            <person name="Qu C."/>
            <person name="Dillon R."/>
            <person name="Worley K."/>
            <person name="Scherer S."/>
            <person name="Batterton M."/>
            <person name="Taylor A."/>
            <person name="Hawes A."/>
            <person name="Hernandez B."/>
            <person name="Kovar C."/>
            <person name="Mandapat C."/>
            <person name="Pham C."/>
            <person name="Qu C."/>
            <person name="Jing C."/>
            <person name="Bess C."/>
            <person name="Bandaranaike D."/>
            <person name="Ngo D."/>
            <person name="Ongeri F."/>
            <person name="Arias F."/>
            <person name="Lara F."/>
            <person name="Weissenberger G."/>
            <person name="Kamau G."/>
            <person name="Han H."/>
            <person name="Shen H."/>
            <person name="Dinh H."/>
            <person name="Khalil I."/>
            <person name="Jones J."/>
            <person name="Shafer J."/>
            <person name="Jayaseelan J."/>
            <person name="Quiroz J."/>
            <person name="Blankenburg K."/>
            <person name="Nguyen L."/>
            <person name="Jackson L."/>
            <person name="Francisco L."/>
            <person name="Tang L.-Y."/>
            <person name="Pu L.-L."/>
            <person name="Perales L."/>
            <person name="Lorensuhewa L."/>
            <person name="Munidasa M."/>
            <person name="Coyle M."/>
            <person name="Taylor M."/>
            <person name="Puazo M."/>
            <person name="Firestine M."/>
            <person name="Scheel M."/>
            <person name="Javaid M."/>
            <person name="Wang M."/>
            <person name="Li M."/>
            <person name="Tabassum N."/>
            <person name="Saada N."/>
            <person name="Osuji N."/>
            <person name="Aqrawi P."/>
            <person name="Fu Q."/>
            <person name="Thornton R."/>
            <person name="Raj R."/>
            <person name="Goodspeed R."/>
            <person name="Mata R."/>
            <person name="Najjar R."/>
            <person name="Gubbala S."/>
            <person name="Lee S."/>
            <person name="Denson S."/>
            <person name="Patil S."/>
            <person name="Macmil S."/>
            <person name="Qi S."/>
            <person name="Matskevitch T."/>
            <person name="Palculict T."/>
            <person name="Mathew T."/>
            <person name="Vee V."/>
            <person name="Velamala V."/>
            <person name="Korchina V."/>
            <person name="Cai W."/>
            <person name="Liu W."/>
            <person name="Dai W."/>
            <person name="Zou X."/>
            <person name="Zhu Y."/>
            <person name="Zhang Y."/>
            <person name="Wu Y.-Q."/>
            <person name="Xin Y."/>
            <person name="Nazarath L."/>
            <person name="Kovar C."/>
            <person name="Han Y."/>
            <person name="Muzny D."/>
            <person name="Gibbs R."/>
        </authorList>
    </citation>
    <scope>NUCLEOTIDE SEQUENCE [LARGE SCALE GENOMIC DNA]</scope>
    <source>
        <strain evidence="12">Jacobina</strain>
    </source>
</reference>
<evidence type="ECO:0000256" key="3">
    <source>
        <dbReference type="ARBA" id="ARBA00022692"/>
    </source>
</evidence>
<evidence type="ECO:0000256" key="7">
    <source>
        <dbReference type="ARBA" id="ARBA00023170"/>
    </source>
</evidence>
<feature type="transmembrane region" description="Helical" evidence="9">
    <location>
        <begin position="169"/>
        <end position="195"/>
    </location>
</feature>
<dbReference type="PANTHER" id="PTHR21137:SF44">
    <property type="entry name" value="ODORANT RECEPTOR 13A-RELATED"/>
    <property type="match status" value="1"/>
</dbReference>
<evidence type="ECO:0000256" key="4">
    <source>
        <dbReference type="ARBA" id="ARBA00022725"/>
    </source>
</evidence>
<dbReference type="GO" id="GO:0004984">
    <property type="term" value="F:olfactory receptor activity"/>
    <property type="evidence" value="ECO:0007669"/>
    <property type="project" value="InterPro"/>
</dbReference>
<keyword evidence="12" id="KW-1185">Reference proteome</keyword>
<dbReference type="VEuPathDB" id="VectorBase:LLONM1_003191"/>
<dbReference type="PANTHER" id="PTHR21137">
    <property type="entry name" value="ODORANT RECEPTOR"/>
    <property type="match status" value="1"/>
</dbReference>